<keyword evidence="2" id="KW-1185">Reference proteome</keyword>
<dbReference type="RefSeq" id="WP_169377056.1">
    <property type="nucleotide sequence ID" value="NZ_JAHSTY010000001.1"/>
</dbReference>
<reference evidence="1" key="1">
    <citation type="submission" date="2021-06" db="EMBL/GenBank/DDBJ databases">
        <title>Updating the genus Pseudomonas: Description of 43 new species and partition of the Pseudomonas putida group.</title>
        <authorList>
            <person name="Girard L."/>
            <person name="Lood C."/>
            <person name="Vandamme P."/>
            <person name="Rokni-Zadeh H."/>
            <person name="Van Noort V."/>
            <person name="Hofte M."/>
            <person name="Lavigne R."/>
            <person name="De Mot R."/>
        </authorList>
    </citation>
    <scope>NUCLEOTIDE SEQUENCE</scope>
    <source>
        <strain evidence="1">SWRI103</strain>
    </source>
</reference>
<protein>
    <submittedName>
        <fullName evidence="1">Uncharacterized protein</fullName>
    </submittedName>
</protein>
<dbReference type="Proteomes" id="UP001048976">
    <property type="component" value="Unassembled WGS sequence"/>
</dbReference>
<organism evidence="1 2">
    <name type="scientific">Pseudomonas azadiae</name>
    <dbReference type="NCBI Taxonomy" id="2843612"/>
    <lineage>
        <taxon>Bacteria</taxon>
        <taxon>Pseudomonadati</taxon>
        <taxon>Pseudomonadota</taxon>
        <taxon>Gammaproteobacteria</taxon>
        <taxon>Pseudomonadales</taxon>
        <taxon>Pseudomonadaceae</taxon>
        <taxon>Pseudomonas</taxon>
    </lineage>
</organism>
<evidence type="ECO:0000313" key="2">
    <source>
        <dbReference type="Proteomes" id="UP001048976"/>
    </source>
</evidence>
<dbReference type="EMBL" id="JAHSTY010000001">
    <property type="protein sequence ID" value="MBV4453859.1"/>
    <property type="molecule type" value="Genomic_DNA"/>
</dbReference>
<sequence length="53" mass="5880">MKLHSVFKEGATGQTIIFHFARNIPEPSNPSDSAAVIGQEIPPLMEVFPLYRP</sequence>
<evidence type="ECO:0000313" key="1">
    <source>
        <dbReference type="EMBL" id="MBV4453859.1"/>
    </source>
</evidence>
<comment type="caution">
    <text evidence="1">The sequence shown here is derived from an EMBL/GenBank/DDBJ whole genome shotgun (WGS) entry which is preliminary data.</text>
</comment>
<gene>
    <name evidence="1" type="ORF">KVG91_14815</name>
</gene>
<proteinExistence type="predicted"/>
<name>A0ABS6P0X2_9PSED</name>
<accession>A0ABS6P0X2</accession>